<organism evidence="3 4">
    <name type="scientific">Pyrocoelia pectoralis</name>
    <dbReference type="NCBI Taxonomy" id="417401"/>
    <lineage>
        <taxon>Eukaryota</taxon>
        <taxon>Metazoa</taxon>
        <taxon>Ecdysozoa</taxon>
        <taxon>Arthropoda</taxon>
        <taxon>Hexapoda</taxon>
        <taxon>Insecta</taxon>
        <taxon>Pterygota</taxon>
        <taxon>Neoptera</taxon>
        <taxon>Endopterygota</taxon>
        <taxon>Coleoptera</taxon>
        <taxon>Polyphaga</taxon>
        <taxon>Elateriformia</taxon>
        <taxon>Elateroidea</taxon>
        <taxon>Lampyridae</taxon>
        <taxon>Lampyrinae</taxon>
        <taxon>Pyrocoelia</taxon>
    </lineage>
</organism>
<dbReference type="SUPFAM" id="SSF81383">
    <property type="entry name" value="F-box domain"/>
    <property type="match status" value="1"/>
</dbReference>
<feature type="domain" description="F-box" evidence="2">
    <location>
        <begin position="24"/>
        <end position="71"/>
    </location>
</feature>
<dbReference type="GO" id="GO:0019005">
    <property type="term" value="C:SCF ubiquitin ligase complex"/>
    <property type="evidence" value="ECO:0007669"/>
    <property type="project" value="TreeGrafter"/>
</dbReference>
<evidence type="ECO:0000313" key="3">
    <source>
        <dbReference type="EMBL" id="KAK5646043.1"/>
    </source>
</evidence>
<dbReference type="AlphaFoldDB" id="A0AAN7ZQC2"/>
<reference evidence="3 4" key="1">
    <citation type="journal article" date="2024" name="Insects">
        <title>An Improved Chromosome-Level Genome Assembly of the Firefly Pyrocoelia pectoralis.</title>
        <authorList>
            <person name="Fu X."/>
            <person name="Meyer-Rochow V.B."/>
            <person name="Ballantyne L."/>
            <person name="Zhu X."/>
        </authorList>
    </citation>
    <scope>NUCLEOTIDE SEQUENCE [LARGE SCALE GENOMIC DNA]</scope>
    <source>
        <strain evidence="3">XCY_ONT2</strain>
    </source>
</reference>
<dbReference type="InterPro" id="IPR001810">
    <property type="entry name" value="F-box_dom"/>
</dbReference>
<dbReference type="InterPro" id="IPR036047">
    <property type="entry name" value="F-box-like_dom_sf"/>
</dbReference>
<dbReference type="EMBL" id="JAVRBK010000003">
    <property type="protein sequence ID" value="KAK5646043.1"/>
    <property type="molecule type" value="Genomic_DNA"/>
</dbReference>
<protein>
    <recommendedName>
        <fullName evidence="2">F-box domain-containing protein</fullName>
    </recommendedName>
</protein>
<dbReference type="SUPFAM" id="SSF52047">
    <property type="entry name" value="RNI-like"/>
    <property type="match status" value="2"/>
</dbReference>
<dbReference type="InterPro" id="IPR006553">
    <property type="entry name" value="Leu-rich_rpt_Cys-con_subtyp"/>
</dbReference>
<dbReference type="PANTHER" id="PTHR13318">
    <property type="entry name" value="PARTNER OF PAIRED, ISOFORM B-RELATED"/>
    <property type="match status" value="1"/>
</dbReference>
<dbReference type="PANTHER" id="PTHR13318:SF95">
    <property type="entry name" value="F-BOX PROTEIN YLR352W"/>
    <property type="match status" value="1"/>
</dbReference>
<accession>A0AAN7ZQC2</accession>
<comment type="caution">
    <text evidence="3">The sequence shown here is derived from an EMBL/GenBank/DDBJ whole genome shotgun (WGS) entry which is preliminary data.</text>
</comment>
<dbReference type="Gene3D" id="3.80.10.10">
    <property type="entry name" value="Ribonuclease Inhibitor"/>
    <property type="match status" value="2"/>
</dbReference>
<dbReference type="GO" id="GO:0031146">
    <property type="term" value="P:SCF-dependent proteasomal ubiquitin-dependent protein catabolic process"/>
    <property type="evidence" value="ECO:0007669"/>
    <property type="project" value="TreeGrafter"/>
</dbReference>
<name>A0AAN7ZQC2_9COLE</name>
<dbReference type="SMART" id="SM00367">
    <property type="entry name" value="LRR_CC"/>
    <property type="match status" value="5"/>
</dbReference>
<evidence type="ECO:0000313" key="4">
    <source>
        <dbReference type="Proteomes" id="UP001329430"/>
    </source>
</evidence>
<dbReference type="InterPro" id="IPR032675">
    <property type="entry name" value="LRR_dom_sf"/>
</dbReference>
<evidence type="ECO:0000259" key="2">
    <source>
        <dbReference type="PROSITE" id="PS50181"/>
    </source>
</evidence>
<gene>
    <name evidence="3" type="ORF">RI129_004507</name>
</gene>
<sequence length="424" mass="48663">MDRLNANQYQNLHNTSHTYCRLISTGYHNLPVDVLVRIFQNLNENELRKTVMLVCRQWKLAATRPVLQKKFYIHGKNVPTNFICLRIRDFSYLSTIYIKQILEPIIVVRQITRWLPNLKHFTLKKCGTLPELALRNLIHRCPKIETFDIAGTRFKGCKFYEEIAGLVNLKNINLSRNTFMNIHNFMSILVNCHKLEELKITALQNDEVGGQLSDAHVLFIMSNCSNTLTALGLDASNLTDFSFKVVMQCSKLKYLRLHSARNLSPNVFSSIWENLPNLNTLTVREADQINGSIIADVFNLGKENLRNITSIDFTGCWKIDNVGIIAIANCCFKLERLKLKSCKSVKSLQPIKDNCRKLKILSIAFCINLDPLTILPLPEDLNTLILDKNARFLPILNALLENDRVKIKMCLSEYSKNTENLSYD</sequence>
<evidence type="ECO:0000256" key="1">
    <source>
        <dbReference type="ARBA" id="ARBA00022786"/>
    </source>
</evidence>
<dbReference type="Proteomes" id="UP001329430">
    <property type="component" value="Chromosome 3"/>
</dbReference>
<keyword evidence="1" id="KW-0833">Ubl conjugation pathway</keyword>
<dbReference type="PROSITE" id="PS50181">
    <property type="entry name" value="FBOX"/>
    <property type="match status" value="1"/>
</dbReference>
<dbReference type="Pfam" id="PF12937">
    <property type="entry name" value="F-box-like"/>
    <property type="match status" value="1"/>
</dbReference>
<keyword evidence="4" id="KW-1185">Reference proteome</keyword>
<proteinExistence type="predicted"/>